<dbReference type="AlphaFoldDB" id="A0A0D3J959"/>
<reference evidence="3" key="1">
    <citation type="journal article" date="2013" name="Nature">
        <title>Pan genome of the phytoplankton Emiliania underpins its global distribution.</title>
        <authorList>
            <person name="Read B.A."/>
            <person name="Kegel J."/>
            <person name="Klute M.J."/>
            <person name="Kuo A."/>
            <person name="Lefebvre S.C."/>
            <person name="Maumus F."/>
            <person name="Mayer C."/>
            <person name="Miller J."/>
            <person name="Monier A."/>
            <person name="Salamov A."/>
            <person name="Young J."/>
            <person name="Aguilar M."/>
            <person name="Claverie J.M."/>
            <person name="Frickenhaus S."/>
            <person name="Gonzalez K."/>
            <person name="Herman E.K."/>
            <person name="Lin Y.C."/>
            <person name="Napier J."/>
            <person name="Ogata H."/>
            <person name="Sarno A.F."/>
            <person name="Shmutz J."/>
            <person name="Schroeder D."/>
            <person name="de Vargas C."/>
            <person name="Verret F."/>
            <person name="von Dassow P."/>
            <person name="Valentin K."/>
            <person name="Van de Peer Y."/>
            <person name="Wheeler G."/>
            <person name="Dacks J.B."/>
            <person name="Delwiche C.F."/>
            <person name="Dyhrman S.T."/>
            <person name="Glockner G."/>
            <person name="John U."/>
            <person name="Richards T."/>
            <person name="Worden A.Z."/>
            <person name="Zhang X."/>
            <person name="Grigoriev I.V."/>
            <person name="Allen A.E."/>
            <person name="Bidle K."/>
            <person name="Borodovsky M."/>
            <person name="Bowler C."/>
            <person name="Brownlee C."/>
            <person name="Cock J.M."/>
            <person name="Elias M."/>
            <person name="Gladyshev V.N."/>
            <person name="Groth M."/>
            <person name="Guda C."/>
            <person name="Hadaegh A."/>
            <person name="Iglesias-Rodriguez M.D."/>
            <person name="Jenkins J."/>
            <person name="Jones B.M."/>
            <person name="Lawson T."/>
            <person name="Leese F."/>
            <person name="Lindquist E."/>
            <person name="Lobanov A."/>
            <person name="Lomsadze A."/>
            <person name="Malik S.B."/>
            <person name="Marsh M.E."/>
            <person name="Mackinder L."/>
            <person name="Mock T."/>
            <person name="Mueller-Roeber B."/>
            <person name="Pagarete A."/>
            <person name="Parker M."/>
            <person name="Probert I."/>
            <person name="Quesneville H."/>
            <person name="Raines C."/>
            <person name="Rensing S.A."/>
            <person name="Riano-Pachon D.M."/>
            <person name="Richier S."/>
            <person name="Rokitta S."/>
            <person name="Shiraiwa Y."/>
            <person name="Soanes D.M."/>
            <person name="van der Giezen M."/>
            <person name="Wahlund T.M."/>
            <person name="Williams B."/>
            <person name="Wilson W."/>
            <person name="Wolfe G."/>
            <person name="Wurch L.L."/>
        </authorList>
    </citation>
    <scope>NUCLEOTIDE SEQUENCE</scope>
</reference>
<dbReference type="SUPFAM" id="SSF50685">
    <property type="entry name" value="Barwin-like endoglucanases"/>
    <property type="match status" value="1"/>
</dbReference>
<dbReference type="RefSeq" id="XP_005772473.1">
    <property type="nucleotide sequence ID" value="XM_005772416.1"/>
</dbReference>
<reference evidence="2" key="2">
    <citation type="submission" date="2024-10" db="UniProtKB">
        <authorList>
            <consortium name="EnsemblProtists"/>
        </authorList>
    </citation>
    <scope>IDENTIFICATION</scope>
</reference>
<dbReference type="InterPro" id="IPR036908">
    <property type="entry name" value="RlpA-like_sf"/>
</dbReference>
<dbReference type="PROSITE" id="PS01009">
    <property type="entry name" value="CRISP_1"/>
    <property type="match status" value="1"/>
</dbReference>
<dbReference type="KEGG" id="ehx:EMIHUDRAFT_208842"/>
<dbReference type="Gene3D" id="3.40.33.10">
    <property type="entry name" value="CAP"/>
    <property type="match status" value="1"/>
</dbReference>
<dbReference type="PRINTS" id="PR00838">
    <property type="entry name" value="V5ALLERGEN"/>
</dbReference>
<dbReference type="GO" id="GO:0005576">
    <property type="term" value="C:extracellular region"/>
    <property type="evidence" value="ECO:0007669"/>
    <property type="project" value="InterPro"/>
</dbReference>
<dbReference type="InterPro" id="IPR007112">
    <property type="entry name" value="Expansin/allergen_DPBB_dom"/>
</dbReference>
<dbReference type="HOGENOM" id="CLU_604735_0_0_1"/>
<proteinExistence type="predicted"/>
<dbReference type="InterPro" id="IPR014044">
    <property type="entry name" value="CAP_dom"/>
</dbReference>
<dbReference type="InterPro" id="IPR002413">
    <property type="entry name" value="V5_allergen-like"/>
</dbReference>
<name>A0A0D3J959_EMIH1</name>
<sequence length="453" mass="46810">MWSTDPQEIVGSSCEFANIAQGGTGSPAAANPYIASGRYCAVDAELYGGAVACGRCYRITFNGAETTETTGCNRPGAAVVMVVDSGSAAEFDCHLPVFRDISGCATGVMGIQFEQVACQGAGPPTATILDGGNAYFVKVLFSGLERGVDAATITVGGNAPVMMSRNGGPFQASTQGLTGVPVGFTLTLDDGSTLELANCFGNWPQTTGASCGFTAAHNAVRCLHPGTPDLVWDDCLGRCAQDWADHLALTDSFAHSPSGRCSECSLGYVGENLGSGQFSVDGFMDMYWNEEVHWNYATSTGTGGGATGHFTQIVWKATTKLGCGTNSRKWVCVYATGGNYNNAYATNVLERDESRRELCDPCHFGHSKGSQACTGVNVEWYRELGICDRVSETCICKSGNAGTGTQSCASGGGGTGGFTSYTEEPACNSGWPAAAHGSNGGFSTNGGGYNGGG</sequence>
<dbReference type="PROSITE" id="PS50842">
    <property type="entry name" value="EXPANSIN_EG45"/>
    <property type="match status" value="1"/>
</dbReference>
<feature type="domain" description="Expansin-like EG45" evidence="1">
    <location>
        <begin position="11"/>
        <end position="123"/>
    </location>
</feature>
<dbReference type="Pfam" id="PF00188">
    <property type="entry name" value="CAP"/>
    <property type="match status" value="1"/>
</dbReference>
<dbReference type="Gene3D" id="2.40.40.10">
    <property type="entry name" value="RlpA-like domain"/>
    <property type="match status" value="1"/>
</dbReference>
<dbReference type="PaxDb" id="2903-EOD20044"/>
<organism evidence="2 3">
    <name type="scientific">Emiliania huxleyi (strain CCMP1516)</name>
    <dbReference type="NCBI Taxonomy" id="280463"/>
    <lineage>
        <taxon>Eukaryota</taxon>
        <taxon>Haptista</taxon>
        <taxon>Haptophyta</taxon>
        <taxon>Prymnesiophyceae</taxon>
        <taxon>Isochrysidales</taxon>
        <taxon>Noelaerhabdaceae</taxon>
        <taxon>Emiliania</taxon>
    </lineage>
</organism>
<dbReference type="InterPro" id="IPR035940">
    <property type="entry name" value="CAP_sf"/>
</dbReference>
<accession>A0A0D3J959</accession>
<protein>
    <recommendedName>
        <fullName evidence="1">Expansin-like EG45 domain-containing protein</fullName>
    </recommendedName>
</protein>
<dbReference type="SMART" id="SM00198">
    <property type="entry name" value="SCP"/>
    <property type="match status" value="1"/>
</dbReference>
<dbReference type="Proteomes" id="UP000013827">
    <property type="component" value="Unassembled WGS sequence"/>
</dbReference>
<dbReference type="InterPro" id="IPR001283">
    <property type="entry name" value="CRISP-related"/>
</dbReference>
<dbReference type="InterPro" id="IPR018244">
    <property type="entry name" value="Allrgn_V5/Tpx1_CS"/>
</dbReference>
<dbReference type="PANTHER" id="PTHR10334">
    <property type="entry name" value="CYSTEINE-RICH SECRETORY PROTEIN-RELATED"/>
    <property type="match status" value="1"/>
</dbReference>
<evidence type="ECO:0000313" key="3">
    <source>
        <dbReference type="Proteomes" id="UP000013827"/>
    </source>
</evidence>
<dbReference type="EnsemblProtists" id="EOD20044">
    <property type="protein sequence ID" value="EOD20044"/>
    <property type="gene ID" value="EMIHUDRAFT_208842"/>
</dbReference>
<dbReference type="SUPFAM" id="SSF55797">
    <property type="entry name" value="PR-1-like"/>
    <property type="match status" value="1"/>
</dbReference>
<dbReference type="PRINTS" id="PR00837">
    <property type="entry name" value="V5TPXLIKE"/>
</dbReference>
<keyword evidence="3" id="KW-1185">Reference proteome</keyword>
<dbReference type="GeneID" id="17265542"/>
<dbReference type="eggNOG" id="KOG3017">
    <property type="taxonomic scope" value="Eukaryota"/>
</dbReference>
<evidence type="ECO:0000313" key="2">
    <source>
        <dbReference type="EnsemblProtists" id="EOD20044"/>
    </source>
</evidence>
<evidence type="ECO:0000259" key="1">
    <source>
        <dbReference type="PROSITE" id="PS50842"/>
    </source>
</evidence>
<dbReference type="CDD" id="cd22271">
    <property type="entry name" value="DPBB_EXP_N-like"/>
    <property type="match status" value="1"/>
</dbReference>